<dbReference type="PROSITE" id="PS50222">
    <property type="entry name" value="EF_HAND_2"/>
    <property type="match status" value="2"/>
</dbReference>
<gene>
    <name evidence="7" type="ORF">F511_20854</name>
</gene>
<keyword evidence="2" id="KW-0863">Zinc-finger</keyword>
<feature type="compositionally biased region" description="Polar residues" evidence="5">
    <location>
        <begin position="157"/>
        <end position="192"/>
    </location>
</feature>
<evidence type="ECO:0000256" key="5">
    <source>
        <dbReference type="SAM" id="MobiDB-lite"/>
    </source>
</evidence>
<dbReference type="SUPFAM" id="SSF57850">
    <property type="entry name" value="RING/U-box"/>
    <property type="match status" value="1"/>
</dbReference>
<accession>A0A2Z7CA07</accession>
<dbReference type="GO" id="GO:0005509">
    <property type="term" value="F:calcium ion binding"/>
    <property type="evidence" value="ECO:0007669"/>
    <property type="project" value="InterPro"/>
</dbReference>
<proteinExistence type="predicted"/>
<evidence type="ECO:0000256" key="4">
    <source>
        <dbReference type="ARBA" id="ARBA00022837"/>
    </source>
</evidence>
<dbReference type="OrthoDB" id="8785703at2759"/>
<keyword evidence="1" id="KW-0479">Metal-binding</keyword>
<organism evidence="7 8">
    <name type="scientific">Dorcoceras hygrometricum</name>
    <dbReference type="NCBI Taxonomy" id="472368"/>
    <lineage>
        <taxon>Eukaryota</taxon>
        <taxon>Viridiplantae</taxon>
        <taxon>Streptophyta</taxon>
        <taxon>Embryophyta</taxon>
        <taxon>Tracheophyta</taxon>
        <taxon>Spermatophyta</taxon>
        <taxon>Magnoliopsida</taxon>
        <taxon>eudicotyledons</taxon>
        <taxon>Gunneridae</taxon>
        <taxon>Pentapetalae</taxon>
        <taxon>asterids</taxon>
        <taxon>lamiids</taxon>
        <taxon>Lamiales</taxon>
        <taxon>Gesneriaceae</taxon>
        <taxon>Didymocarpoideae</taxon>
        <taxon>Trichosporeae</taxon>
        <taxon>Loxocarpinae</taxon>
        <taxon>Dorcoceras</taxon>
    </lineage>
</organism>
<dbReference type="EMBL" id="KQ998099">
    <property type="protein sequence ID" value="KZV43592.1"/>
    <property type="molecule type" value="Genomic_DNA"/>
</dbReference>
<keyword evidence="8" id="KW-1185">Reference proteome</keyword>
<dbReference type="AlphaFoldDB" id="A0A2Z7CA07"/>
<feature type="domain" description="EF-hand" evidence="6">
    <location>
        <begin position="30"/>
        <end position="58"/>
    </location>
</feature>
<dbReference type="InterPro" id="IPR018247">
    <property type="entry name" value="EF_Hand_1_Ca_BS"/>
</dbReference>
<feature type="region of interest" description="Disordered" evidence="5">
    <location>
        <begin position="122"/>
        <end position="195"/>
    </location>
</feature>
<keyword evidence="3" id="KW-0862">Zinc</keyword>
<evidence type="ECO:0000256" key="3">
    <source>
        <dbReference type="ARBA" id="ARBA00022833"/>
    </source>
</evidence>
<evidence type="ECO:0000313" key="7">
    <source>
        <dbReference type="EMBL" id="KZV43592.1"/>
    </source>
</evidence>
<feature type="domain" description="EF-hand" evidence="6">
    <location>
        <begin position="1"/>
        <end position="24"/>
    </location>
</feature>
<evidence type="ECO:0000256" key="1">
    <source>
        <dbReference type="ARBA" id="ARBA00022723"/>
    </source>
</evidence>
<dbReference type="InterPro" id="IPR043145">
    <property type="entry name" value="Znf_ZZ_sf"/>
</dbReference>
<dbReference type="SUPFAM" id="SSF47473">
    <property type="entry name" value="EF-hand"/>
    <property type="match status" value="1"/>
</dbReference>
<dbReference type="PROSITE" id="PS00018">
    <property type="entry name" value="EF_HAND_1"/>
    <property type="match status" value="2"/>
</dbReference>
<dbReference type="CDD" id="cd00051">
    <property type="entry name" value="EFh"/>
    <property type="match status" value="1"/>
</dbReference>
<keyword evidence="4" id="KW-0106">Calcium</keyword>
<dbReference type="Gene3D" id="1.10.238.10">
    <property type="entry name" value="EF-hand"/>
    <property type="match status" value="1"/>
</dbReference>
<protein>
    <recommendedName>
        <fullName evidence="6">EF-hand domain-containing protein</fullName>
    </recommendedName>
</protein>
<name>A0A2Z7CA07_9LAMI</name>
<evidence type="ECO:0000259" key="6">
    <source>
        <dbReference type="PROSITE" id="PS50222"/>
    </source>
</evidence>
<dbReference type="Proteomes" id="UP000250235">
    <property type="component" value="Unassembled WGS sequence"/>
</dbReference>
<sequence length="259" mass="28456">MDMDGDGKVDLSEFLEFMKEEGYKKMQNPAFFRELDFDGDGTLDFDEVMTAYYINKSGRPFCGECGNFIRGIFFSCVVCYTSPEASFDMCCDCYRSKKFDHKHDGRAQFLDNFALLEAMKDSSGPTTQANKRDQQNQTKSPVPASNSQATKCPPPASNSQATKSPVPAANSQATRSPILSTNTQAKSQVPSHTTTVPAANTTNVIYNTYVMNPSPPVSGYYNAVIHPPHRNQWRFALKTLEAALAIGGVASSLAMCTIM</sequence>
<dbReference type="Pfam" id="PF13499">
    <property type="entry name" value="EF-hand_7"/>
    <property type="match status" value="1"/>
</dbReference>
<feature type="compositionally biased region" description="Polar residues" evidence="5">
    <location>
        <begin position="123"/>
        <end position="150"/>
    </location>
</feature>
<evidence type="ECO:0000256" key="2">
    <source>
        <dbReference type="ARBA" id="ARBA00022771"/>
    </source>
</evidence>
<evidence type="ECO:0000313" key="8">
    <source>
        <dbReference type="Proteomes" id="UP000250235"/>
    </source>
</evidence>
<dbReference type="InterPro" id="IPR011992">
    <property type="entry name" value="EF-hand-dom_pair"/>
</dbReference>
<dbReference type="Gene3D" id="3.30.60.90">
    <property type="match status" value="1"/>
</dbReference>
<reference evidence="7 8" key="1">
    <citation type="journal article" date="2015" name="Proc. Natl. Acad. Sci. U.S.A.">
        <title>The resurrection genome of Boea hygrometrica: A blueprint for survival of dehydration.</title>
        <authorList>
            <person name="Xiao L."/>
            <person name="Yang G."/>
            <person name="Zhang L."/>
            <person name="Yang X."/>
            <person name="Zhao S."/>
            <person name="Ji Z."/>
            <person name="Zhou Q."/>
            <person name="Hu M."/>
            <person name="Wang Y."/>
            <person name="Chen M."/>
            <person name="Xu Y."/>
            <person name="Jin H."/>
            <person name="Xiao X."/>
            <person name="Hu G."/>
            <person name="Bao F."/>
            <person name="Hu Y."/>
            <person name="Wan P."/>
            <person name="Li L."/>
            <person name="Deng X."/>
            <person name="Kuang T."/>
            <person name="Xiang C."/>
            <person name="Zhu J.K."/>
            <person name="Oliver M.J."/>
            <person name="He Y."/>
        </authorList>
    </citation>
    <scope>NUCLEOTIDE SEQUENCE [LARGE SCALE GENOMIC DNA]</scope>
    <source>
        <strain evidence="8">cv. XS01</strain>
    </source>
</reference>
<dbReference type="InterPro" id="IPR002048">
    <property type="entry name" value="EF_hand_dom"/>
</dbReference>
<dbReference type="GO" id="GO:0008270">
    <property type="term" value="F:zinc ion binding"/>
    <property type="evidence" value="ECO:0007669"/>
    <property type="project" value="UniProtKB-KW"/>
</dbReference>